<dbReference type="AlphaFoldDB" id="A0A0H4XA68"/>
<proteinExistence type="predicted"/>
<gene>
    <name evidence="2" type="ORF">A176_007432</name>
</gene>
<organism evidence="2 3">
    <name type="scientific">Pseudomyxococcus hansupus</name>
    <dbReference type="NCBI Taxonomy" id="1297742"/>
    <lineage>
        <taxon>Bacteria</taxon>
        <taxon>Pseudomonadati</taxon>
        <taxon>Myxococcota</taxon>
        <taxon>Myxococcia</taxon>
        <taxon>Myxococcales</taxon>
        <taxon>Cystobacterineae</taxon>
        <taxon>Myxococcaceae</taxon>
        <taxon>Pseudomyxococcus</taxon>
    </lineage>
</organism>
<reference evidence="2 3" key="1">
    <citation type="journal article" date="2016" name="PLoS ONE">
        <title>Complete Genome Sequence and Comparative Genomics of a Novel Myxobacterium Myxococcus hansupus.</title>
        <authorList>
            <person name="Sharma G."/>
            <person name="Narwani T."/>
            <person name="Subramanian S."/>
        </authorList>
    </citation>
    <scope>NUCLEOTIDE SEQUENCE [LARGE SCALE GENOMIC DNA]</scope>
    <source>
        <strain evidence="3">mixupus</strain>
    </source>
</reference>
<protein>
    <submittedName>
        <fullName evidence="2">Uncharacterized protein</fullName>
    </submittedName>
</protein>
<evidence type="ECO:0000256" key="1">
    <source>
        <dbReference type="SAM" id="MobiDB-lite"/>
    </source>
</evidence>
<dbReference type="STRING" id="1297742.A176_007432"/>
<name>A0A0H4XA68_9BACT</name>
<evidence type="ECO:0000313" key="2">
    <source>
        <dbReference type="EMBL" id="AKQ70520.1"/>
    </source>
</evidence>
<accession>A0A0H4XA68</accession>
<feature type="compositionally biased region" description="Low complexity" evidence="1">
    <location>
        <begin position="47"/>
        <end position="58"/>
    </location>
</feature>
<evidence type="ECO:0000313" key="3">
    <source>
        <dbReference type="Proteomes" id="UP000009026"/>
    </source>
</evidence>
<dbReference type="PATRIC" id="fig|1297742.4.peg.7561"/>
<keyword evidence="3" id="KW-1185">Reference proteome</keyword>
<dbReference type="Proteomes" id="UP000009026">
    <property type="component" value="Chromosome"/>
</dbReference>
<sequence>MLSSQTRGMPNPTGVSGGGPALATGRRAGRGWAPVGSEVPGAGSAGGRAPRQASAASGLESPRFSGAPPRQSIGVLPTYQPSRRRIDRNAAIGDDPAHGVTMTLANLSKQSVDVSPTSAVNWDFAAKKQD</sequence>
<dbReference type="KEGG" id="mym:A176_007432"/>
<dbReference type="EMBL" id="CP012109">
    <property type="protein sequence ID" value="AKQ70520.1"/>
    <property type="molecule type" value="Genomic_DNA"/>
</dbReference>
<feature type="region of interest" description="Disordered" evidence="1">
    <location>
        <begin position="1"/>
        <end position="97"/>
    </location>
</feature>